<evidence type="ECO:0000313" key="4">
    <source>
        <dbReference type="Proteomes" id="UP000002191"/>
    </source>
</evidence>
<dbReference type="Pfam" id="PF10080">
    <property type="entry name" value="FtrD-like"/>
    <property type="match status" value="1"/>
</dbReference>
<dbReference type="KEGG" id="das:Daes_0374"/>
<dbReference type="AlphaFoldDB" id="E6VWZ3"/>
<keyword evidence="4" id="KW-1185">Reference proteome</keyword>
<dbReference type="HOGENOM" id="CLU_120865_1_0_7"/>
<dbReference type="RefSeq" id="WP_013513336.1">
    <property type="nucleotide sequence ID" value="NC_014844.1"/>
</dbReference>
<evidence type="ECO:0000313" key="3">
    <source>
        <dbReference type="EMBL" id="ADU61399.1"/>
    </source>
</evidence>
<evidence type="ECO:0000256" key="1">
    <source>
        <dbReference type="SAM" id="SignalP"/>
    </source>
</evidence>
<dbReference type="STRING" id="643562.Daes_0374"/>
<protein>
    <recommendedName>
        <fullName evidence="2">Membrane iron-sulfur containing protein FtrD-like domain-containing protein</fullName>
    </recommendedName>
</protein>
<keyword evidence="1" id="KW-0732">Signal</keyword>
<evidence type="ECO:0000259" key="2">
    <source>
        <dbReference type="Pfam" id="PF10080"/>
    </source>
</evidence>
<organism evidence="3 4">
    <name type="scientific">Pseudodesulfovibrio aespoeensis (strain ATCC 700646 / DSM 10631 / Aspo-2)</name>
    <name type="common">Desulfovibrio aespoeensis</name>
    <dbReference type="NCBI Taxonomy" id="643562"/>
    <lineage>
        <taxon>Bacteria</taxon>
        <taxon>Pseudomonadati</taxon>
        <taxon>Thermodesulfobacteriota</taxon>
        <taxon>Desulfovibrionia</taxon>
        <taxon>Desulfovibrionales</taxon>
        <taxon>Desulfovibrionaceae</taxon>
    </lineage>
</organism>
<dbReference type="Proteomes" id="UP000002191">
    <property type="component" value="Chromosome"/>
</dbReference>
<sequence precursor="true">MLRKTLFGVAATACLLAVLASAPAHALFGFGGKFQRVEPRDGVVTIPVSEVVDGDAHYYILKRDGFEVKFFLLKSPDGVIRAAFDACDVCFREKKGYVQDGEFMVCVNCSQRFHASRINEVKGGCNPSPLEREAGPDVVTIRERDIMAGRGYF</sequence>
<accession>E6VWZ3</accession>
<feature type="domain" description="Membrane iron-sulfur containing protein FtrD-like" evidence="2">
    <location>
        <begin position="52"/>
        <end position="153"/>
    </location>
</feature>
<name>E6VWZ3_PSEA9</name>
<reference evidence="3 4" key="2">
    <citation type="journal article" date="2014" name="Genome Announc.">
        <title>Complete Genome Sequence of the Subsurface, Mesophilic Sulfate-Reducing Bacterium Desulfovibrio aespoeensis Aspo-2.</title>
        <authorList>
            <person name="Pedersen K."/>
            <person name="Bengtsson A."/>
            <person name="Edlund J."/>
            <person name="Rabe L."/>
            <person name="Hazen T."/>
            <person name="Chakraborty R."/>
            <person name="Goodwin L."/>
            <person name="Shapiro N."/>
        </authorList>
    </citation>
    <scope>NUCLEOTIDE SEQUENCE [LARGE SCALE GENOMIC DNA]</scope>
    <source>
        <strain evidence="4">ATCC 700646 / DSM 10631 / Aspo-2</strain>
    </source>
</reference>
<dbReference type="InterPro" id="IPR018758">
    <property type="entry name" value="FtrD-like"/>
</dbReference>
<gene>
    <name evidence="3" type="ordered locus">Daes_0374</name>
</gene>
<dbReference type="eggNOG" id="COG4393">
    <property type="taxonomic scope" value="Bacteria"/>
</dbReference>
<reference evidence="4" key="1">
    <citation type="submission" date="2010-12" db="EMBL/GenBank/DDBJ databases">
        <title>Complete sequence of Desulfovibrio aespoeensis Aspo-2.</title>
        <authorList>
            <consortium name="US DOE Joint Genome Institute"/>
            <person name="Lucas S."/>
            <person name="Copeland A."/>
            <person name="Lapidus A."/>
            <person name="Cheng J.-F."/>
            <person name="Goodwin L."/>
            <person name="Pitluck S."/>
            <person name="Chertkov O."/>
            <person name="Misra M."/>
            <person name="Detter J.C."/>
            <person name="Han C."/>
            <person name="Tapia R."/>
            <person name="Land M."/>
            <person name="Hauser L."/>
            <person name="Kyrpides N."/>
            <person name="Ivanova N."/>
            <person name="Ovchinnikova G."/>
            <person name="Pedersen K."/>
            <person name="Jagevall S."/>
            <person name="Hazen T."/>
            <person name="Woyke T."/>
        </authorList>
    </citation>
    <scope>NUCLEOTIDE SEQUENCE [LARGE SCALE GENOMIC DNA]</scope>
    <source>
        <strain evidence="4">ATCC 700646 / DSM 10631 / Aspo-2</strain>
    </source>
</reference>
<feature type="chain" id="PRO_5003211181" description="Membrane iron-sulfur containing protein FtrD-like domain-containing protein" evidence="1">
    <location>
        <begin position="27"/>
        <end position="153"/>
    </location>
</feature>
<proteinExistence type="predicted"/>
<feature type="signal peptide" evidence="1">
    <location>
        <begin position="1"/>
        <end position="26"/>
    </location>
</feature>
<dbReference type="EMBL" id="CP002431">
    <property type="protein sequence ID" value="ADU61399.1"/>
    <property type="molecule type" value="Genomic_DNA"/>
</dbReference>
<dbReference type="OrthoDB" id="9792533at2"/>